<evidence type="ECO:0000256" key="3">
    <source>
        <dbReference type="ARBA" id="ARBA00022692"/>
    </source>
</evidence>
<protein>
    <recommendedName>
        <fullName evidence="7">PDGLE domain-containing protein</fullName>
    </recommendedName>
</protein>
<evidence type="ECO:0000256" key="4">
    <source>
        <dbReference type="ARBA" id="ARBA00022989"/>
    </source>
</evidence>
<reference evidence="8 9" key="1">
    <citation type="journal article" date="2019" name="Int. J. Syst. Evol. Microbiol.">
        <title>The Global Catalogue of Microorganisms (GCM) 10K type strain sequencing project: providing services to taxonomists for standard genome sequencing and annotation.</title>
        <authorList>
            <consortium name="The Broad Institute Genomics Platform"/>
            <consortium name="The Broad Institute Genome Sequencing Center for Infectious Disease"/>
            <person name="Wu L."/>
            <person name="Ma J."/>
        </authorList>
    </citation>
    <scope>NUCLEOTIDE SEQUENCE [LARGE SCALE GENOMIC DNA]</scope>
    <source>
        <strain evidence="8 9">JCM 15592</strain>
    </source>
</reference>
<feature type="transmembrane region" description="Helical" evidence="6">
    <location>
        <begin position="76"/>
        <end position="96"/>
    </location>
</feature>
<keyword evidence="5 6" id="KW-0472">Membrane</keyword>
<comment type="caution">
    <text evidence="8">The sequence shown here is derived from an EMBL/GenBank/DDBJ whole genome shotgun (WGS) entry which is preliminary data.</text>
</comment>
<evidence type="ECO:0000256" key="2">
    <source>
        <dbReference type="ARBA" id="ARBA00022475"/>
    </source>
</evidence>
<evidence type="ECO:0000256" key="5">
    <source>
        <dbReference type="ARBA" id="ARBA00023136"/>
    </source>
</evidence>
<evidence type="ECO:0000313" key="9">
    <source>
        <dbReference type="Proteomes" id="UP001499938"/>
    </source>
</evidence>
<dbReference type="EMBL" id="BAAAPO010000037">
    <property type="protein sequence ID" value="GAA1797925.1"/>
    <property type="molecule type" value="Genomic_DNA"/>
</dbReference>
<comment type="subcellular location">
    <subcellularLocation>
        <location evidence="1">Cell membrane</location>
    </subcellularLocation>
</comment>
<keyword evidence="3 6" id="KW-0812">Transmembrane</keyword>
<dbReference type="Pfam" id="PF13190">
    <property type="entry name" value="PDGLE"/>
    <property type="match status" value="1"/>
</dbReference>
<name>A0ABN2LS40_9MICO</name>
<keyword evidence="2" id="KW-1003">Cell membrane</keyword>
<dbReference type="RefSeq" id="WP_344085124.1">
    <property type="nucleotide sequence ID" value="NZ_BAAAPO010000037.1"/>
</dbReference>
<keyword evidence="4 6" id="KW-1133">Transmembrane helix</keyword>
<evidence type="ECO:0000256" key="1">
    <source>
        <dbReference type="ARBA" id="ARBA00004236"/>
    </source>
</evidence>
<dbReference type="Proteomes" id="UP001499938">
    <property type="component" value="Unassembled WGS sequence"/>
</dbReference>
<proteinExistence type="predicted"/>
<dbReference type="InterPro" id="IPR025937">
    <property type="entry name" value="PDGLE_dom"/>
</dbReference>
<evidence type="ECO:0000259" key="7">
    <source>
        <dbReference type="Pfam" id="PF13190"/>
    </source>
</evidence>
<feature type="transmembrane region" description="Helical" evidence="6">
    <location>
        <begin position="12"/>
        <end position="33"/>
    </location>
</feature>
<accession>A0ABN2LS40</accession>
<evidence type="ECO:0000313" key="8">
    <source>
        <dbReference type="EMBL" id="GAA1797925.1"/>
    </source>
</evidence>
<gene>
    <name evidence="8" type="ORF">GCM10009811_22460</name>
</gene>
<organism evidence="8 9">
    <name type="scientific">Nostocoides veronense</name>
    <dbReference type="NCBI Taxonomy" id="330836"/>
    <lineage>
        <taxon>Bacteria</taxon>
        <taxon>Bacillati</taxon>
        <taxon>Actinomycetota</taxon>
        <taxon>Actinomycetes</taxon>
        <taxon>Micrococcales</taxon>
        <taxon>Intrasporangiaceae</taxon>
        <taxon>Nostocoides</taxon>
    </lineage>
</organism>
<sequence>MTTTSRQRISTRTLVLVGLAVSLVLAGIISFYASGHPDGLEFVAHKLGFADSAGSHVSDGSPVAGYGVQGVHNARLSGGLAGVLGVVLVGAVMYALTRLLRRRSSH</sequence>
<evidence type="ECO:0000256" key="6">
    <source>
        <dbReference type="SAM" id="Phobius"/>
    </source>
</evidence>
<keyword evidence="9" id="KW-1185">Reference proteome</keyword>
<feature type="domain" description="PDGLE" evidence="7">
    <location>
        <begin position="12"/>
        <end position="102"/>
    </location>
</feature>